<dbReference type="InterPro" id="IPR027370">
    <property type="entry name" value="Znf-RING_euk"/>
</dbReference>
<dbReference type="InterPro" id="IPR017907">
    <property type="entry name" value="Znf_RING_CS"/>
</dbReference>
<evidence type="ECO:0000313" key="8">
    <source>
        <dbReference type="Proteomes" id="UP000001593"/>
    </source>
</evidence>
<evidence type="ECO:0000259" key="6">
    <source>
        <dbReference type="PROSITE" id="PS50119"/>
    </source>
</evidence>
<dbReference type="Pfam" id="PF00643">
    <property type="entry name" value="zf-B_box"/>
    <property type="match status" value="1"/>
</dbReference>
<organism evidence="7 8">
    <name type="scientific">Nematostella vectensis</name>
    <name type="common">Starlet sea anemone</name>
    <dbReference type="NCBI Taxonomy" id="45351"/>
    <lineage>
        <taxon>Eukaryota</taxon>
        <taxon>Metazoa</taxon>
        <taxon>Cnidaria</taxon>
        <taxon>Anthozoa</taxon>
        <taxon>Hexacorallia</taxon>
        <taxon>Actiniaria</taxon>
        <taxon>Edwardsiidae</taxon>
        <taxon>Nematostella</taxon>
    </lineage>
</organism>
<dbReference type="HOGENOM" id="CLU_013137_14_2_1"/>
<dbReference type="InterPro" id="IPR001841">
    <property type="entry name" value="Znf_RING"/>
</dbReference>
<feature type="domain" description="B box-type" evidence="6">
    <location>
        <begin position="157"/>
        <end position="194"/>
    </location>
</feature>
<dbReference type="InterPro" id="IPR000315">
    <property type="entry name" value="Znf_B-box"/>
</dbReference>
<accession>A7S4W1</accession>
<name>A7S4W1_NEMVE</name>
<dbReference type="PANTHER" id="PTHR25462:SF296">
    <property type="entry name" value="MEIOTIC P26, ISOFORM F"/>
    <property type="match status" value="1"/>
</dbReference>
<evidence type="ECO:0000259" key="5">
    <source>
        <dbReference type="PROSITE" id="PS50089"/>
    </source>
</evidence>
<dbReference type="SMART" id="SM00336">
    <property type="entry name" value="BBOX"/>
    <property type="match status" value="2"/>
</dbReference>
<feature type="non-terminal residue" evidence="7">
    <location>
        <position position="1"/>
    </location>
</feature>
<keyword evidence="8" id="KW-1185">Reference proteome</keyword>
<feature type="domain" description="RING-type" evidence="5">
    <location>
        <begin position="16"/>
        <end position="59"/>
    </location>
</feature>
<evidence type="ECO:0000313" key="7">
    <source>
        <dbReference type="EMBL" id="EDO41265.1"/>
    </source>
</evidence>
<dbReference type="SUPFAM" id="SSF57850">
    <property type="entry name" value="RING/U-box"/>
    <property type="match status" value="1"/>
</dbReference>
<keyword evidence="2 4" id="KW-0863">Zinc-finger</keyword>
<dbReference type="SMART" id="SM00184">
    <property type="entry name" value="RING"/>
    <property type="match status" value="1"/>
</dbReference>
<reference evidence="7 8" key="1">
    <citation type="journal article" date="2007" name="Science">
        <title>Sea anemone genome reveals ancestral eumetazoan gene repertoire and genomic organization.</title>
        <authorList>
            <person name="Putnam N.H."/>
            <person name="Srivastava M."/>
            <person name="Hellsten U."/>
            <person name="Dirks B."/>
            <person name="Chapman J."/>
            <person name="Salamov A."/>
            <person name="Terry A."/>
            <person name="Shapiro H."/>
            <person name="Lindquist E."/>
            <person name="Kapitonov V.V."/>
            <person name="Jurka J."/>
            <person name="Genikhovich G."/>
            <person name="Grigoriev I.V."/>
            <person name="Lucas S.M."/>
            <person name="Steele R.E."/>
            <person name="Finnerty J.R."/>
            <person name="Technau U."/>
            <person name="Martindale M.Q."/>
            <person name="Rokhsar D.S."/>
        </authorList>
    </citation>
    <scope>NUCLEOTIDE SEQUENCE [LARGE SCALE GENOMIC DNA]</scope>
    <source>
        <strain evidence="8">CH2 X CH6</strain>
    </source>
</reference>
<dbReference type="Gene3D" id="3.30.160.60">
    <property type="entry name" value="Classic Zinc Finger"/>
    <property type="match status" value="1"/>
</dbReference>
<proteinExistence type="predicted"/>
<dbReference type="GO" id="GO:0061659">
    <property type="term" value="F:ubiquitin-like protein ligase activity"/>
    <property type="evidence" value="ECO:0000318"/>
    <property type="project" value="GO_Central"/>
</dbReference>
<protein>
    <submittedName>
        <fullName evidence="7">Uncharacterized protein</fullName>
    </submittedName>
</protein>
<dbReference type="OMA" id="KECICIL"/>
<evidence type="ECO:0000256" key="1">
    <source>
        <dbReference type="ARBA" id="ARBA00022723"/>
    </source>
</evidence>
<dbReference type="InterPro" id="IPR013083">
    <property type="entry name" value="Znf_RING/FYVE/PHD"/>
</dbReference>
<gene>
    <name evidence="7" type="ORF">NEMVEDRAFT_v1g104898</name>
</gene>
<dbReference type="GO" id="GO:0008270">
    <property type="term" value="F:zinc ion binding"/>
    <property type="evidence" value="ECO:0007669"/>
    <property type="project" value="UniProtKB-KW"/>
</dbReference>
<dbReference type="Pfam" id="PF13445">
    <property type="entry name" value="zf-RING_UBOX"/>
    <property type="match status" value="1"/>
</dbReference>
<dbReference type="InParanoid" id="A7S4W1"/>
<evidence type="ECO:0000256" key="4">
    <source>
        <dbReference type="PROSITE-ProRule" id="PRU00024"/>
    </source>
</evidence>
<dbReference type="EMBL" id="DS469580">
    <property type="protein sequence ID" value="EDO41265.1"/>
    <property type="molecule type" value="Genomic_DNA"/>
</dbReference>
<dbReference type="PhylomeDB" id="A7S4W1"/>
<dbReference type="eggNOG" id="KOG2177">
    <property type="taxonomic scope" value="Eukaryota"/>
</dbReference>
<evidence type="ECO:0000256" key="2">
    <source>
        <dbReference type="ARBA" id="ARBA00022771"/>
    </source>
</evidence>
<keyword evidence="3" id="KW-0862">Zinc</keyword>
<dbReference type="PANTHER" id="PTHR25462">
    <property type="entry name" value="BONUS, ISOFORM C-RELATED"/>
    <property type="match status" value="1"/>
</dbReference>
<dbReference type="PROSITE" id="PS50089">
    <property type="entry name" value="ZF_RING_2"/>
    <property type="match status" value="1"/>
</dbReference>
<dbReference type="SUPFAM" id="SSF57845">
    <property type="entry name" value="B-box zinc-binding domain"/>
    <property type="match status" value="1"/>
</dbReference>
<evidence type="ECO:0000256" key="3">
    <source>
        <dbReference type="ARBA" id="ARBA00022833"/>
    </source>
</evidence>
<sequence length="194" mass="22002">MATSTPQEKDEKDVTCLLCLDIFTDPRLLPCLHTYCKKCLEDLVSQCQKKGEIYCPQCRHEVKVSSCITCAQVSNLKINTVANDIIAALALTSEENADSPPGCETCDANAHAWGRCEECYQLMCEACIASHRRIRVTKHQHIESMEEIRNKGTLRSSVPQFCHIHEGERIKLFCDTCDELICQECTIDNHREHK</sequence>
<keyword evidence="1" id="KW-0479">Metal-binding</keyword>
<dbReference type="AlphaFoldDB" id="A7S4W1"/>
<dbReference type="Proteomes" id="UP000001593">
    <property type="component" value="Unassembled WGS sequence"/>
</dbReference>
<dbReference type="Gene3D" id="3.30.40.10">
    <property type="entry name" value="Zinc/RING finger domain, C3HC4 (zinc finger)"/>
    <property type="match status" value="1"/>
</dbReference>
<dbReference type="InterPro" id="IPR047153">
    <property type="entry name" value="TRIM45/56/19-like"/>
</dbReference>
<dbReference type="PROSITE" id="PS50119">
    <property type="entry name" value="ZF_BBOX"/>
    <property type="match status" value="1"/>
</dbReference>
<dbReference type="PROSITE" id="PS00518">
    <property type="entry name" value="ZF_RING_1"/>
    <property type="match status" value="1"/>
</dbReference>